<evidence type="ECO:0000313" key="1">
    <source>
        <dbReference type="EMBL" id="VAW91594.1"/>
    </source>
</evidence>
<reference evidence="1" key="1">
    <citation type="submission" date="2018-06" db="EMBL/GenBank/DDBJ databases">
        <authorList>
            <person name="Zhirakovskaya E."/>
        </authorList>
    </citation>
    <scope>NUCLEOTIDE SEQUENCE</scope>
</reference>
<organism evidence="1">
    <name type="scientific">hydrothermal vent metagenome</name>
    <dbReference type="NCBI Taxonomy" id="652676"/>
    <lineage>
        <taxon>unclassified sequences</taxon>
        <taxon>metagenomes</taxon>
        <taxon>ecological metagenomes</taxon>
    </lineage>
</organism>
<gene>
    <name evidence="1" type="ORF">MNBD_GAMMA22-2769</name>
</gene>
<sequence length="68" mass="7888">MKAKYLQIIFYSIIFMSANLSADEEVPDMALLEFLGSFDTEDDQWLDPTLLVDDEIFEDDFTEGQKND</sequence>
<proteinExistence type="predicted"/>
<protein>
    <submittedName>
        <fullName evidence="1">Uncharacterized protein</fullName>
    </submittedName>
</protein>
<dbReference type="AlphaFoldDB" id="A0A3B1ACR5"/>
<accession>A0A3B1ACR5</accession>
<dbReference type="EMBL" id="UOFS01000006">
    <property type="protein sequence ID" value="VAW91594.1"/>
    <property type="molecule type" value="Genomic_DNA"/>
</dbReference>
<name>A0A3B1ACR5_9ZZZZ</name>